<evidence type="ECO:0000313" key="2">
    <source>
        <dbReference type="EMBL" id="RGD59061.1"/>
    </source>
</evidence>
<sequence>MRPGRLDGAWWPRSRDLLLELPALAADIDGRWGRVTRITVNPAQWPVIPRRIPVAGHTVHAGWFTTEQDEHTIAVFSYSPLRLNLLVVPPETDAVDAARLMAEAADPAGTRTASDLLAAGTDGGAAGPVSRSDFLPSAVAPSGGAGEAATRAEVARSRAASWSVPA</sequence>
<dbReference type="InterPro" id="IPR046036">
    <property type="entry name" value="DUF5994"/>
</dbReference>
<organism evidence="2 3">
    <name type="scientific">Kitasatospora xanthocidica</name>
    <dbReference type="NCBI Taxonomy" id="83382"/>
    <lineage>
        <taxon>Bacteria</taxon>
        <taxon>Bacillati</taxon>
        <taxon>Actinomycetota</taxon>
        <taxon>Actinomycetes</taxon>
        <taxon>Kitasatosporales</taxon>
        <taxon>Streptomycetaceae</taxon>
        <taxon>Kitasatospora</taxon>
    </lineage>
</organism>
<keyword evidence="3" id="KW-1185">Reference proteome</keyword>
<name>A0A372ZTI4_9ACTN</name>
<evidence type="ECO:0000256" key="1">
    <source>
        <dbReference type="SAM" id="MobiDB-lite"/>
    </source>
</evidence>
<evidence type="ECO:0000313" key="3">
    <source>
        <dbReference type="Proteomes" id="UP000263377"/>
    </source>
</evidence>
<accession>A0A372ZTI4</accession>
<proteinExistence type="predicted"/>
<dbReference type="Pfam" id="PF19457">
    <property type="entry name" value="DUF5994"/>
    <property type="match status" value="1"/>
</dbReference>
<protein>
    <submittedName>
        <fullName evidence="2">Uncharacterized protein</fullName>
    </submittedName>
</protein>
<dbReference type="Proteomes" id="UP000263377">
    <property type="component" value="Unassembled WGS sequence"/>
</dbReference>
<reference evidence="2 3" key="1">
    <citation type="submission" date="2018-08" db="EMBL/GenBank/DDBJ databases">
        <title>Diversity &amp; Physiological Properties of Lignin-Decomposing Actinobacteria from Soil.</title>
        <authorList>
            <person name="Roh S.G."/>
            <person name="Kim S.B."/>
        </authorList>
    </citation>
    <scope>NUCLEOTIDE SEQUENCE [LARGE SCALE GENOMIC DNA]</scope>
    <source>
        <strain evidence="2 3">MMS17-GH009</strain>
    </source>
</reference>
<feature type="region of interest" description="Disordered" evidence="1">
    <location>
        <begin position="124"/>
        <end position="151"/>
    </location>
</feature>
<dbReference type="EMBL" id="QVIG01000001">
    <property type="protein sequence ID" value="RGD59061.1"/>
    <property type="molecule type" value="Genomic_DNA"/>
</dbReference>
<dbReference type="AlphaFoldDB" id="A0A372ZTI4"/>
<gene>
    <name evidence="2" type="ORF">DR950_15905</name>
</gene>
<comment type="caution">
    <text evidence="2">The sequence shown here is derived from an EMBL/GenBank/DDBJ whole genome shotgun (WGS) entry which is preliminary data.</text>
</comment>